<evidence type="ECO:0000256" key="2">
    <source>
        <dbReference type="ARBA" id="ARBA00022448"/>
    </source>
</evidence>
<keyword evidence="3" id="KW-1003">Cell membrane</keyword>
<keyword evidence="10" id="KW-1185">Reference proteome</keyword>
<reference evidence="9 10" key="1">
    <citation type="submission" date="2023-03" db="EMBL/GenBank/DDBJ databases">
        <title>Novel Species.</title>
        <authorList>
            <person name="Ma S."/>
        </authorList>
    </citation>
    <scope>NUCLEOTIDE SEQUENCE [LARGE SCALE GENOMIC DNA]</scope>
    <source>
        <strain evidence="9 10">B11</strain>
    </source>
</reference>
<name>A0ABZ2YCJ2_9BACT</name>
<dbReference type="CDD" id="cd06261">
    <property type="entry name" value="TM_PBP2"/>
    <property type="match status" value="1"/>
</dbReference>
<keyword evidence="6 7" id="KW-0472">Membrane</keyword>
<feature type="transmembrane region" description="Helical" evidence="7">
    <location>
        <begin position="260"/>
        <end position="280"/>
    </location>
</feature>
<dbReference type="RefSeq" id="WP_369017585.1">
    <property type="nucleotide sequence ID" value="NZ_CP121689.1"/>
</dbReference>
<evidence type="ECO:0000313" key="10">
    <source>
        <dbReference type="Proteomes" id="UP001461341"/>
    </source>
</evidence>
<feature type="transmembrane region" description="Helical" evidence="7">
    <location>
        <begin position="100"/>
        <end position="124"/>
    </location>
</feature>
<evidence type="ECO:0000259" key="8">
    <source>
        <dbReference type="PROSITE" id="PS50928"/>
    </source>
</evidence>
<evidence type="ECO:0000256" key="5">
    <source>
        <dbReference type="ARBA" id="ARBA00022989"/>
    </source>
</evidence>
<evidence type="ECO:0000256" key="6">
    <source>
        <dbReference type="ARBA" id="ARBA00023136"/>
    </source>
</evidence>
<dbReference type="Pfam" id="PF00528">
    <property type="entry name" value="BPD_transp_1"/>
    <property type="match status" value="1"/>
</dbReference>
<dbReference type="PANTHER" id="PTHR30193">
    <property type="entry name" value="ABC TRANSPORTER PERMEASE PROTEIN"/>
    <property type="match status" value="1"/>
</dbReference>
<dbReference type="EMBL" id="CP121689">
    <property type="protein sequence ID" value="WZL75438.1"/>
    <property type="molecule type" value="Genomic_DNA"/>
</dbReference>
<comment type="subcellular location">
    <subcellularLocation>
        <location evidence="1 7">Cell membrane</location>
        <topology evidence="1 7">Multi-pass membrane protein</topology>
    </subcellularLocation>
</comment>
<dbReference type="Gene3D" id="1.10.3720.10">
    <property type="entry name" value="MetI-like"/>
    <property type="match status" value="1"/>
</dbReference>
<dbReference type="InterPro" id="IPR051393">
    <property type="entry name" value="ABC_transporter_permease"/>
</dbReference>
<dbReference type="PANTHER" id="PTHR30193:SF37">
    <property type="entry name" value="INNER MEMBRANE ABC TRANSPORTER PERMEASE PROTEIN YCJO"/>
    <property type="match status" value="1"/>
</dbReference>
<comment type="similarity">
    <text evidence="7">Belongs to the binding-protein-dependent transport system permease family.</text>
</comment>
<evidence type="ECO:0000256" key="1">
    <source>
        <dbReference type="ARBA" id="ARBA00004651"/>
    </source>
</evidence>
<keyword evidence="2 7" id="KW-0813">Transport</keyword>
<keyword evidence="4 7" id="KW-0812">Transmembrane</keyword>
<sequence>MKTKYFPLVVLVPVTAWFMVFFFYPAINSFRISMYEWNVIDPAGSPFVCLANYKELFRDKTFLVSIKNTFIFVAIRIFLGIPIGLFVAVLLERINKLRNLFLGLIFAPYVASITSMSILFRWLLQPKFGMVNQVLELLGLPTQRFLSHPGQTIVAASLVDIWQSLGYSAVLFLAGLLEIPKDFEEAARIDGANEWRVFFRIKLPLLANVTLFVFVTTLIGAFQVFERVAMLAAPSMNDVRPSNYVMSFFIYRYAIHHMRLGYACAAAVIMFAVIFVFTLIQLKVLRRRWEY</sequence>
<protein>
    <submittedName>
        <fullName evidence="9">Sugar ABC transporter permease</fullName>
    </submittedName>
</protein>
<feature type="domain" description="ABC transmembrane type-1" evidence="8">
    <location>
        <begin position="66"/>
        <end position="281"/>
    </location>
</feature>
<dbReference type="InterPro" id="IPR035906">
    <property type="entry name" value="MetI-like_sf"/>
</dbReference>
<dbReference type="Proteomes" id="UP001461341">
    <property type="component" value="Chromosome"/>
</dbReference>
<evidence type="ECO:0000256" key="3">
    <source>
        <dbReference type="ARBA" id="ARBA00022475"/>
    </source>
</evidence>
<dbReference type="PROSITE" id="PS50928">
    <property type="entry name" value="ABC_TM1"/>
    <property type="match status" value="1"/>
</dbReference>
<feature type="transmembrane region" description="Helical" evidence="7">
    <location>
        <begin position="205"/>
        <end position="225"/>
    </location>
</feature>
<dbReference type="SUPFAM" id="SSF161098">
    <property type="entry name" value="MetI-like"/>
    <property type="match status" value="1"/>
</dbReference>
<dbReference type="InterPro" id="IPR000515">
    <property type="entry name" value="MetI-like"/>
</dbReference>
<evidence type="ECO:0000256" key="7">
    <source>
        <dbReference type="RuleBase" id="RU363032"/>
    </source>
</evidence>
<organism evidence="9 10">
    <name type="scientific">Thermatribacter velox</name>
    <dbReference type="NCBI Taxonomy" id="3039681"/>
    <lineage>
        <taxon>Bacteria</taxon>
        <taxon>Pseudomonadati</taxon>
        <taxon>Atribacterota</taxon>
        <taxon>Atribacteria</taxon>
        <taxon>Atribacterales</taxon>
        <taxon>Thermatribacteraceae</taxon>
        <taxon>Thermatribacter</taxon>
    </lineage>
</organism>
<feature type="transmembrane region" description="Helical" evidence="7">
    <location>
        <begin position="5"/>
        <end position="27"/>
    </location>
</feature>
<accession>A0ABZ2YCJ2</accession>
<keyword evidence="5 7" id="KW-1133">Transmembrane helix</keyword>
<evidence type="ECO:0000313" key="9">
    <source>
        <dbReference type="EMBL" id="WZL75438.1"/>
    </source>
</evidence>
<evidence type="ECO:0000256" key="4">
    <source>
        <dbReference type="ARBA" id="ARBA00022692"/>
    </source>
</evidence>
<feature type="transmembrane region" description="Helical" evidence="7">
    <location>
        <begin position="70"/>
        <end position="91"/>
    </location>
</feature>
<proteinExistence type="inferred from homology"/>
<feature type="transmembrane region" description="Helical" evidence="7">
    <location>
        <begin position="161"/>
        <end position="179"/>
    </location>
</feature>
<gene>
    <name evidence="9" type="ORF">QBE54_07530</name>
</gene>